<reference evidence="1" key="1">
    <citation type="journal article" date="2020" name="Stud. Mycol.">
        <title>101 Dothideomycetes genomes: a test case for predicting lifestyles and emergence of pathogens.</title>
        <authorList>
            <person name="Haridas S."/>
            <person name="Albert R."/>
            <person name="Binder M."/>
            <person name="Bloem J."/>
            <person name="Labutti K."/>
            <person name="Salamov A."/>
            <person name="Andreopoulos B."/>
            <person name="Baker S."/>
            <person name="Barry K."/>
            <person name="Bills G."/>
            <person name="Bluhm B."/>
            <person name="Cannon C."/>
            <person name="Castanera R."/>
            <person name="Culley D."/>
            <person name="Daum C."/>
            <person name="Ezra D."/>
            <person name="Gonzalez J."/>
            <person name="Henrissat B."/>
            <person name="Kuo A."/>
            <person name="Liang C."/>
            <person name="Lipzen A."/>
            <person name="Lutzoni F."/>
            <person name="Magnuson J."/>
            <person name="Mondo S."/>
            <person name="Nolan M."/>
            <person name="Ohm R."/>
            <person name="Pangilinan J."/>
            <person name="Park H.-J."/>
            <person name="Ramirez L."/>
            <person name="Alfaro M."/>
            <person name="Sun H."/>
            <person name="Tritt A."/>
            <person name="Yoshinaga Y."/>
            <person name="Zwiers L.-H."/>
            <person name="Turgeon B."/>
            <person name="Goodwin S."/>
            <person name="Spatafora J."/>
            <person name="Crous P."/>
            <person name="Grigoriev I."/>
        </authorList>
    </citation>
    <scope>NUCLEOTIDE SEQUENCE</scope>
    <source>
        <strain evidence="1">CBS 207.26</strain>
    </source>
</reference>
<protein>
    <submittedName>
        <fullName evidence="1">Uncharacterized protein</fullName>
    </submittedName>
</protein>
<dbReference type="AlphaFoldDB" id="A0A6A6EQ47"/>
<evidence type="ECO:0000313" key="2">
    <source>
        <dbReference type="Proteomes" id="UP000800200"/>
    </source>
</evidence>
<dbReference type="PANTHER" id="PTHR42085">
    <property type="entry name" value="F-BOX DOMAIN-CONTAINING PROTEIN"/>
    <property type="match status" value="1"/>
</dbReference>
<feature type="non-terminal residue" evidence="1">
    <location>
        <position position="274"/>
    </location>
</feature>
<dbReference type="PANTHER" id="PTHR42085:SF2">
    <property type="entry name" value="F-BOX DOMAIN-CONTAINING PROTEIN"/>
    <property type="match status" value="1"/>
</dbReference>
<accession>A0A6A6EQ47</accession>
<sequence length="274" mass="32933">IPELQEAFGTLLKLEKTPPTRLLTSTFKWPGAFALLSFPRELRDRIYFWILYHPLGVTVLNQASGRTWYGRPINQVDISLFLVSRQVYNEALEVFYRCNRIRILHNLRRKQLSGTLRLFPDKYARILQRVKVPYNHHGRAPHWRRDTPSGAWAQIIIEARLVKEYFPCLKEFTAGWYVYKQEFVREEGLSFTGTETREELLRMWLGWMRCWYKDDRLGPPQWLKVEFEAIYWYSDMHDCKDAFFEALGLFKKEVREREAEQEDLEESGLRWLEE</sequence>
<organism evidence="1 2">
    <name type="scientific">Zopfia rhizophila CBS 207.26</name>
    <dbReference type="NCBI Taxonomy" id="1314779"/>
    <lineage>
        <taxon>Eukaryota</taxon>
        <taxon>Fungi</taxon>
        <taxon>Dikarya</taxon>
        <taxon>Ascomycota</taxon>
        <taxon>Pezizomycotina</taxon>
        <taxon>Dothideomycetes</taxon>
        <taxon>Dothideomycetes incertae sedis</taxon>
        <taxon>Zopfiaceae</taxon>
        <taxon>Zopfia</taxon>
    </lineage>
</organism>
<dbReference type="EMBL" id="ML994614">
    <property type="protein sequence ID" value="KAF2193285.1"/>
    <property type="molecule type" value="Genomic_DNA"/>
</dbReference>
<name>A0A6A6EQ47_9PEZI</name>
<keyword evidence="2" id="KW-1185">Reference proteome</keyword>
<dbReference type="Proteomes" id="UP000800200">
    <property type="component" value="Unassembled WGS sequence"/>
</dbReference>
<proteinExistence type="predicted"/>
<evidence type="ECO:0000313" key="1">
    <source>
        <dbReference type="EMBL" id="KAF2193285.1"/>
    </source>
</evidence>
<dbReference type="InterPro" id="IPR038883">
    <property type="entry name" value="AN11006-like"/>
</dbReference>
<dbReference type="OrthoDB" id="5372935at2759"/>
<feature type="non-terminal residue" evidence="1">
    <location>
        <position position="1"/>
    </location>
</feature>
<gene>
    <name evidence="1" type="ORF">K469DRAFT_497646</name>
</gene>